<accession>X0YXL7</accession>
<name>X0YXL7_9ZZZZ</name>
<gene>
    <name evidence="1" type="ORF">S01H4_00204</name>
</gene>
<organism evidence="1">
    <name type="scientific">marine sediment metagenome</name>
    <dbReference type="NCBI Taxonomy" id="412755"/>
    <lineage>
        <taxon>unclassified sequences</taxon>
        <taxon>metagenomes</taxon>
        <taxon>ecological metagenomes</taxon>
    </lineage>
</organism>
<reference evidence="1" key="1">
    <citation type="journal article" date="2014" name="Front. Microbiol.">
        <title>High frequency of phylogenetically diverse reductive dehalogenase-homologous genes in deep subseafloor sedimentary metagenomes.</title>
        <authorList>
            <person name="Kawai M."/>
            <person name="Futagami T."/>
            <person name="Toyoda A."/>
            <person name="Takaki Y."/>
            <person name="Nishi S."/>
            <person name="Hori S."/>
            <person name="Arai W."/>
            <person name="Tsubouchi T."/>
            <person name="Morono Y."/>
            <person name="Uchiyama I."/>
            <person name="Ito T."/>
            <person name="Fujiyama A."/>
            <person name="Inagaki F."/>
            <person name="Takami H."/>
        </authorList>
    </citation>
    <scope>NUCLEOTIDE SEQUENCE</scope>
    <source>
        <strain evidence="1">Expedition CK06-06</strain>
    </source>
</reference>
<evidence type="ECO:0000313" key="1">
    <source>
        <dbReference type="EMBL" id="GAG61619.1"/>
    </source>
</evidence>
<proteinExistence type="predicted"/>
<dbReference type="AlphaFoldDB" id="X0YXL7"/>
<dbReference type="EMBL" id="BART01000023">
    <property type="protein sequence ID" value="GAG61619.1"/>
    <property type="molecule type" value="Genomic_DNA"/>
</dbReference>
<sequence>MNYEDMLYQSGTLLEYKIDKTGYKWDIEKKTLLTRSYQVLYRWNCGIGLNIHFYIIDSHLGLGCLLYDSNF</sequence>
<protein>
    <submittedName>
        <fullName evidence="1">Uncharacterized protein</fullName>
    </submittedName>
</protein>
<comment type="caution">
    <text evidence="1">The sequence shown here is derived from an EMBL/GenBank/DDBJ whole genome shotgun (WGS) entry which is preliminary data.</text>
</comment>